<sequence>MKENIYLYYTNDLHSHFENWPSIIGHWKEQQLHHQRRDETMLLLDVGDHVDRFHPISEAMMGKANVELLNEAGYDLVTIGNNEGITLSYQDLYHLYDEATFDVIVGNLHSEEQEPAWLKSYTIKETKAGTRIGVIGLTAPFQAFYRQLGWDVSSPYEQLEKLVPIVEEKADIVVLLSHLGINDDEEIARRFPQIEVIIGGHTHHLFKQGEWVNDTLLTAAGKHGHYVGQVHLQYDAEDKRLTSKAASAYSIATFMKDEETEATLQQYSNKAFSYLDQSIAHVKEPLSVNWFQETLLIRELVETVRMWTGAPVAMLNAGVLLDSLEQGHVTRGDVHRICPHPINPCTVKLTGDELTEVVRESLTKRFTELKLKGFGFRGEVIGKMIYSGLDVFTRKDAEGHEHLERIELDGEPIDRHRTYTIATADMFTFGRLLPEIAQSREKEYYMPEFLRDLLTETLQRVERI</sequence>
<accession>A0A0A5GNI9</accession>
<reference evidence="5 6" key="1">
    <citation type="submission" date="2013-08" db="EMBL/GenBank/DDBJ databases">
        <authorList>
            <person name="Huang J."/>
            <person name="Wang G."/>
        </authorList>
    </citation>
    <scope>NUCLEOTIDE SEQUENCE [LARGE SCALE GENOMIC DNA]</scope>
    <source>
        <strain evidence="5 6">JSM 076056</strain>
    </source>
</reference>
<dbReference type="PANTHER" id="PTHR11575">
    <property type="entry name" value="5'-NUCLEOTIDASE-RELATED"/>
    <property type="match status" value="1"/>
</dbReference>
<dbReference type="GO" id="GO:0008253">
    <property type="term" value="F:5'-nucleotidase activity"/>
    <property type="evidence" value="ECO:0007669"/>
    <property type="project" value="TreeGrafter"/>
</dbReference>
<gene>
    <name evidence="5" type="ORF">N781_13040</name>
</gene>
<dbReference type="Gene3D" id="3.60.21.10">
    <property type="match status" value="1"/>
</dbReference>
<keyword evidence="1" id="KW-0732">Signal</keyword>
<dbReference type="GO" id="GO:0000166">
    <property type="term" value="F:nucleotide binding"/>
    <property type="evidence" value="ECO:0007669"/>
    <property type="project" value="UniProtKB-KW"/>
</dbReference>
<keyword evidence="2" id="KW-0547">Nucleotide-binding</keyword>
<dbReference type="Proteomes" id="UP000030528">
    <property type="component" value="Unassembled WGS sequence"/>
</dbReference>
<dbReference type="Pfam" id="PF02872">
    <property type="entry name" value="5_nucleotid_C"/>
    <property type="match status" value="1"/>
</dbReference>
<dbReference type="SUPFAM" id="SSF56300">
    <property type="entry name" value="Metallo-dependent phosphatases"/>
    <property type="match status" value="1"/>
</dbReference>
<evidence type="ECO:0000256" key="2">
    <source>
        <dbReference type="RuleBase" id="RU362119"/>
    </source>
</evidence>
<name>A0A0A5GNI9_9BACI</name>
<evidence type="ECO:0000313" key="6">
    <source>
        <dbReference type="Proteomes" id="UP000030528"/>
    </source>
</evidence>
<keyword evidence="6" id="KW-1185">Reference proteome</keyword>
<keyword evidence="2" id="KW-0378">Hydrolase</keyword>
<dbReference type="CDD" id="cd00845">
    <property type="entry name" value="MPP_UshA_N_like"/>
    <property type="match status" value="1"/>
</dbReference>
<dbReference type="Gene3D" id="3.90.780.10">
    <property type="entry name" value="5'-Nucleotidase, C-terminal domain"/>
    <property type="match status" value="1"/>
</dbReference>
<comment type="similarity">
    <text evidence="2">Belongs to the 5'-nucleotidase family.</text>
</comment>
<dbReference type="GO" id="GO:0030288">
    <property type="term" value="C:outer membrane-bounded periplasmic space"/>
    <property type="evidence" value="ECO:0007669"/>
    <property type="project" value="TreeGrafter"/>
</dbReference>
<organism evidence="5 6">
    <name type="scientific">Pontibacillus halophilus JSM 076056 = DSM 19796</name>
    <dbReference type="NCBI Taxonomy" id="1385510"/>
    <lineage>
        <taxon>Bacteria</taxon>
        <taxon>Bacillati</taxon>
        <taxon>Bacillota</taxon>
        <taxon>Bacilli</taxon>
        <taxon>Bacillales</taxon>
        <taxon>Bacillaceae</taxon>
        <taxon>Pontibacillus</taxon>
    </lineage>
</organism>
<dbReference type="AlphaFoldDB" id="A0A0A5GNI9"/>
<evidence type="ECO:0000259" key="3">
    <source>
        <dbReference type="Pfam" id="PF00149"/>
    </source>
</evidence>
<dbReference type="SUPFAM" id="SSF55816">
    <property type="entry name" value="5'-nucleotidase (syn. UDP-sugar hydrolase), C-terminal domain"/>
    <property type="match status" value="1"/>
</dbReference>
<dbReference type="InterPro" id="IPR004843">
    <property type="entry name" value="Calcineurin-like_PHP"/>
</dbReference>
<evidence type="ECO:0000313" key="5">
    <source>
        <dbReference type="EMBL" id="KGX92818.1"/>
    </source>
</evidence>
<evidence type="ECO:0000256" key="1">
    <source>
        <dbReference type="ARBA" id="ARBA00022729"/>
    </source>
</evidence>
<dbReference type="eggNOG" id="COG0737">
    <property type="taxonomic scope" value="Bacteria"/>
</dbReference>
<dbReference type="InterPro" id="IPR008334">
    <property type="entry name" value="5'-Nucleotdase_C"/>
</dbReference>
<proteinExistence type="inferred from homology"/>
<dbReference type="STRING" id="1385510.GCA_000425205_01442"/>
<dbReference type="PANTHER" id="PTHR11575:SF23">
    <property type="entry name" value="5-NUCLEOTIDASE FAMILY PROTEIN"/>
    <property type="match status" value="1"/>
</dbReference>
<dbReference type="InterPro" id="IPR011240">
    <property type="entry name" value="Pesterase_YunD"/>
</dbReference>
<feature type="domain" description="Calcineurin-like phosphoesterase" evidence="3">
    <location>
        <begin position="10"/>
        <end position="204"/>
    </location>
</feature>
<feature type="domain" description="5'-Nucleotidase C-terminal" evidence="4">
    <location>
        <begin position="280"/>
        <end position="425"/>
    </location>
</feature>
<dbReference type="Pfam" id="PF00149">
    <property type="entry name" value="Metallophos"/>
    <property type="match status" value="1"/>
</dbReference>
<dbReference type="OrthoDB" id="9793179at2"/>
<protein>
    <submittedName>
        <fullName evidence="5">Metallophosphoesterase</fullName>
    </submittedName>
</protein>
<dbReference type="EMBL" id="AVPE01000004">
    <property type="protein sequence ID" value="KGX92818.1"/>
    <property type="molecule type" value="Genomic_DNA"/>
</dbReference>
<dbReference type="InterPro" id="IPR006179">
    <property type="entry name" value="5_nucleotidase/apyrase"/>
</dbReference>
<dbReference type="RefSeq" id="WP_026799886.1">
    <property type="nucleotide sequence ID" value="NZ_AULI01000006.1"/>
</dbReference>
<comment type="caution">
    <text evidence="5">The sequence shown here is derived from an EMBL/GenBank/DDBJ whole genome shotgun (WGS) entry which is preliminary data.</text>
</comment>
<dbReference type="PRINTS" id="PR01607">
    <property type="entry name" value="APYRASEFAMLY"/>
</dbReference>
<dbReference type="InterPro" id="IPR029052">
    <property type="entry name" value="Metallo-depent_PP-like"/>
</dbReference>
<dbReference type="GO" id="GO:0009166">
    <property type="term" value="P:nucleotide catabolic process"/>
    <property type="evidence" value="ECO:0007669"/>
    <property type="project" value="InterPro"/>
</dbReference>
<evidence type="ECO:0000259" key="4">
    <source>
        <dbReference type="Pfam" id="PF02872"/>
    </source>
</evidence>
<dbReference type="InterPro" id="IPR036907">
    <property type="entry name" value="5'-Nucleotdase_C_sf"/>
</dbReference>
<dbReference type="GO" id="GO:0008768">
    <property type="term" value="F:UDP-sugar diphosphatase activity"/>
    <property type="evidence" value="ECO:0007669"/>
    <property type="project" value="TreeGrafter"/>
</dbReference>
<dbReference type="PIRSF" id="PIRSF036361">
    <property type="entry name" value="YunD"/>
    <property type="match status" value="1"/>
</dbReference>